<sequence>MIDGLAISPPVLGRISIGKVIERNGKRLPEKDDAFTVTSLVQNREGWVHHPLDEALRKGAADRKLRSIPVTVLFADPHLSFRAQYTAFNRVNGRPMCSGDGKTCRRRTPEGLSTLPCPTPEDCDYGEVYGCKPYGRLNVRIEGQEDDLGSFIFRTTGYNSIRTLSARLTYYQALAGEALPCLPLTLKLRAKSTTQSHRSAVYFVDLVVREGMTLEAALQTARQGAQQRKTAGWDQAALDQAAAAGLANGAFEEGEEEGVSVVEEFFSAGDVPDSGATPAVAGSSLAAKLAAKTLSAQAPADGAAPEISAAQTA</sequence>
<gene>
    <name evidence="1" type="ordered locus">Tint_2922</name>
</gene>
<dbReference type="GO" id="GO:0016787">
    <property type="term" value="F:hydrolase activity"/>
    <property type="evidence" value="ECO:0007669"/>
    <property type="project" value="UniProtKB-KW"/>
</dbReference>
<dbReference type="Pfam" id="PF18897">
    <property type="entry name" value="Gp3-like"/>
    <property type="match status" value="1"/>
</dbReference>
<keyword evidence="1" id="KW-0378">Hydrolase</keyword>
<dbReference type="AlphaFoldDB" id="D5WYT2"/>
<organism evidence="1">
    <name type="scientific">Thiomonas intermedia (strain K12)</name>
    <name type="common">Thiobacillus intermedius</name>
    <dbReference type="NCBI Taxonomy" id="75379"/>
    <lineage>
        <taxon>Bacteria</taxon>
        <taxon>Pseudomonadati</taxon>
        <taxon>Pseudomonadota</taxon>
        <taxon>Betaproteobacteria</taxon>
        <taxon>Burkholderiales</taxon>
        <taxon>Thiomonas</taxon>
    </lineage>
</organism>
<dbReference type="STRING" id="75379.Tint_2922"/>
<dbReference type="KEGG" id="tin:Tint_2922"/>
<dbReference type="InterPro" id="IPR043991">
    <property type="entry name" value="Gp3-like"/>
</dbReference>
<dbReference type="EMBL" id="CP002021">
    <property type="protein sequence ID" value="ADG32259.1"/>
    <property type="molecule type" value="Genomic_DNA"/>
</dbReference>
<reference evidence="1" key="1">
    <citation type="submission" date="2010-04" db="EMBL/GenBank/DDBJ databases">
        <title>Complete sequence of Thiomonas intermedia K12.</title>
        <authorList>
            <consortium name="US DOE Joint Genome Institute"/>
            <person name="Lucas S."/>
            <person name="Copeland A."/>
            <person name="Lapidus A."/>
            <person name="Cheng J.-F."/>
            <person name="Bruce D."/>
            <person name="Goodwin L."/>
            <person name="Pitluck S."/>
            <person name="Davenport K."/>
            <person name="Detter J.C."/>
            <person name="Han C."/>
            <person name="Tapia R."/>
            <person name="Land M."/>
            <person name="Hauser L."/>
            <person name="Kyrpides N."/>
            <person name="Ovchinnikova G."/>
            <person name="Kerfeld C.A."/>
            <person name="Cannon G.C."/>
            <person name="Heinhorst S."/>
            <person name="Woyke T."/>
        </authorList>
    </citation>
    <scope>NUCLEOTIDE SEQUENCE [LARGE SCALE GENOMIC DNA]</scope>
    <source>
        <strain evidence="1">K12</strain>
    </source>
</reference>
<dbReference type="BioCyc" id="TINT75379:TINT_RS14650-MONOMER"/>
<accession>D5WYT2</accession>
<evidence type="ECO:0000313" key="1">
    <source>
        <dbReference type="EMBL" id="ADG32259.1"/>
    </source>
</evidence>
<protein>
    <submittedName>
        <fullName evidence="1">Putative hydrolase or metal-binding protein</fullName>
    </submittedName>
</protein>
<dbReference type="eggNOG" id="ENOG502Z7UN">
    <property type="taxonomic scope" value="Bacteria"/>
</dbReference>
<proteinExistence type="predicted"/>
<dbReference type="HOGENOM" id="CLU_059709_0_0_4"/>
<name>D5WYT2_THIK1</name>